<dbReference type="InterPro" id="IPR000601">
    <property type="entry name" value="PKD_dom"/>
</dbReference>
<dbReference type="InterPro" id="IPR035986">
    <property type="entry name" value="PKD_dom_sf"/>
</dbReference>
<name>A0ABW5LLY2_9FLAO</name>
<reference evidence="3" key="1">
    <citation type="journal article" date="2019" name="Int. J. Syst. Evol. Microbiol.">
        <title>The Global Catalogue of Microorganisms (GCM) 10K type strain sequencing project: providing services to taxonomists for standard genome sequencing and annotation.</title>
        <authorList>
            <consortium name="The Broad Institute Genomics Platform"/>
            <consortium name="The Broad Institute Genome Sequencing Center for Infectious Disease"/>
            <person name="Wu L."/>
            <person name="Ma J."/>
        </authorList>
    </citation>
    <scope>NUCLEOTIDE SEQUENCE [LARGE SCALE GENOMIC DNA]</scope>
    <source>
        <strain evidence="3">KCTC 52274</strain>
    </source>
</reference>
<feature type="domain" description="PKD" evidence="1">
    <location>
        <begin position="1024"/>
        <end position="1075"/>
    </location>
</feature>
<keyword evidence="3" id="KW-1185">Reference proteome</keyword>
<evidence type="ECO:0000313" key="3">
    <source>
        <dbReference type="Proteomes" id="UP001597319"/>
    </source>
</evidence>
<sequence>MATIRLEEITTQYRSFVDDQVLTAEQLNTIIEYFEDQHRLTRVCLSGVGIVCGLDVTFIENTSITVSDGCAVTTDGDLIKYLAKTYTHAKLFEDKDANYSKFISISGIHELLTTEESQSTEASELNTLDDIADKVVVLYLENFAKEETPCTSTDCDTQGEEQVANIRMLLLSKNDVKTISNKTNDPIFDKHNNIKKFINLPEIFVKRVILKNEYVLGKLRNTIISQNSNTADYFKLKKSYHDVIKNTSVITDLKVGITRLFTDFKTLLDTDSLAVKTSTAINNRIDAIFNFKITNIPLDIQYRYDVLKDVVSTYNEIKCLLFDLRVICCPDKNSFPKHLLLGELTPASTYLECRHSFYPSPILPNGKEKWEEIRNLILKIYYMLQEYNITQSAFTDIKVTPSLNYDTSLSKRSIPYYYSTSKNLIENWNYIKTKKFEEDQNLGYRSTNLSGIDPIQNPLDYNIDGNDFYRIEGHLGKDYRTAIKDLDTIKNEKGLAFDIKVLSIDETLESLDLSDYKCQFEDLNAVLKAWRAEQNCLNANVAKFFSGFSTKDKGRHKYYKVDSFETAASSGVVSEVPIVSERALLSPITSITSRTASIDTVALDASFSEIGGFQTVYDVDTVVIDNIIKEEDVLGKVIDKAFKEKPEGSAEDIIAVIKKDIDEDPVISTWEAEVKDVAINQPAEILAHTKVATRYIPNSVEEMDVKRINDYKITIASLCEKVEAYKKKTTGLLYAESTNYRRAGFEQQYALLLNQLSINCCAAEKIEILLEEIQKRKEEVLAQKLLSKFVEKHSGLEHKAGVQPGGTFVMVYKGKSKSTGRTPSLVSNVISATNLPSINLLGVNNPTISRAEINPTLATNPNVFAVNPALTELSVADFSRFGDLLVPPIANVTENTVVADFALPYLCCSDCAPTAFIIPKQPVSLRLPVDFVCLHDGTTPIAFEVIPADGIVTADVEDGTGGVIQIDGKYFFDATQISDSLLGKEIEFRVNEQITEAKIIVFRKPDFDFTNTEPKYSNDNTVASVNFTVQGVDLPAGVTYFWDFGDNTLPDNRTDENPRHEYKLPVNNTNLVTVTLTITNGKCSHSVSHDIQFEVEVVDTECIENAKITIEKGLEELPQFSDISENIRQEVFDPTMTQYKEVLEQFEAFINGDLDEELNERFVGLIRTTAKTILTLDNQDTFEFFAVTNIFRLQVQLVYSILCCQSNELLQKFETIIEEVLVEINQSLEQFRENQIEVDKEGRLKEFLNTTLEKVEEKELLLRNIKIQLEILNS</sequence>
<dbReference type="InterPro" id="IPR013783">
    <property type="entry name" value="Ig-like_fold"/>
</dbReference>
<dbReference type="PROSITE" id="PS50093">
    <property type="entry name" value="PKD"/>
    <property type="match status" value="1"/>
</dbReference>
<evidence type="ECO:0000259" key="1">
    <source>
        <dbReference type="PROSITE" id="PS50093"/>
    </source>
</evidence>
<dbReference type="Proteomes" id="UP001597319">
    <property type="component" value="Unassembled WGS sequence"/>
</dbReference>
<protein>
    <submittedName>
        <fullName evidence="2">PKD domain-containing protein</fullName>
    </submittedName>
</protein>
<dbReference type="CDD" id="cd00146">
    <property type="entry name" value="PKD"/>
    <property type="match status" value="1"/>
</dbReference>
<comment type="caution">
    <text evidence="2">The sequence shown here is derived from an EMBL/GenBank/DDBJ whole genome shotgun (WGS) entry which is preliminary data.</text>
</comment>
<proteinExistence type="predicted"/>
<dbReference type="RefSeq" id="WP_378295480.1">
    <property type="nucleotide sequence ID" value="NZ_JBHULE010000037.1"/>
</dbReference>
<organism evidence="2 3">
    <name type="scientific">Aquimarina rubra</name>
    <dbReference type="NCBI Taxonomy" id="1920033"/>
    <lineage>
        <taxon>Bacteria</taxon>
        <taxon>Pseudomonadati</taxon>
        <taxon>Bacteroidota</taxon>
        <taxon>Flavobacteriia</taxon>
        <taxon>Flavobacteriales</taxon>
        <taxon>Flavobacteriaceae</taxon>
        <taxon>Aquimarina</taxon>
    </lineage>
</organism>
<accession>A0ABW5LLY2</accession>
<dbReference type="EMBL" id="JBHULE010000037">
    <property type="protein sequence ID" value="MFD2565660.1"/>
    <property type="molecule type" value="Genomic_DNA"/>
</dbReference>
<gene>
    <name evidence="2" type="ORF">ACFSR1_23495</name>
</gene>
<evidence type="ECO:0000313" key="2">
    <source>
        <dbReference type="EMBL" id="MFD2565660.1"/>
    </source>
</evidence>
<dbReference type="SUPFAM" id="SSF49299">
    <property type="entry name" value="PKD domain"/>
    <property type="match status" value="1"/>
</dbReference>
<dbReference type="Gene3D" id="2.60.40.10">
    <property type="entry name" value="Immunoglobulins"/>
    <property type="match status" value="1"/>
</dbReference>